<evidence type="ECO:0000256" key="6">
    <source>
        <dbReference type="ARBA" id="ARBA00022989"/>
    </source>
</evidence>
<dbReference type="GO" id="GO:0030150">
    <property type="term" value="P:protein import into mitochondrial matrix"/>
    <property type="evidence" value="ECO:0007669"/>
    <property type="project" value="TreeGrafter"/>
</dbReference>
<keyword evidence="8" id="KW-0472">Membrane</keyword>
<evidence type="ECO:0000256" key="1">
    <source>
        <dbReference type="ARBA" id="ARBA00004434"/>
    </source>
</evidence>
<evidence type="ECO:0000256" key="8">
    <source>
        <dbReference type="ARBA" id="ARBA00023136"/>
    </source>
</evidence>
<dbReference type="GO" id="GO:0001405">
    <property type="term" value="C:PAM complex, Tim23 associated import motor"/>
    <property type="evidence" value="ECO:0007669"/>
    <property type="project" value="TreeGrafter"/>
</dbReference>
<evidence type="ECO:0000313" key="13">
    <source>
        <dbReference type="Proteomes" id="UP000694398"/>
    </source>
</evidence>
<dbReference type="PANTHER" id="PTHR12763">
    <property type="match status" value="1"/>
</dbReference>
<evidence type="ECO:0000256" key="2">
    <source>
        <dbReference type="ARBA" id="ARBA00022448"/>
    </source>
</evidence>
<keyword evidence="5" id="KW-0653">Protein transport</keyword>
<reference evidence="12" key="2">
    <citation type="submission" date="2025-09" db="UniProtKB">
        <authorList>
            <consortium name="Ensembl"/>
        </authorList>
    </citation>
    <scope>IDENTIFICATION</scope>
</reference>
<dbReference type="PANTHER" id="PTHR12763:SF56">
    <property type="entry name" value="MITOCHONDRIAL IMPORT INNER MEMBRANE TRANSLOCASE SUBUNIT TIM14"/>
    <property type="match status" value="1"/>
</dbReference>
<evidence type="ECO:0000256" key="9">
    <source>
        <dbReference type="ARBA" id="ARBA00023186"/>
    </source>
</evidence>
<keyword evidence="4" id="KW-0999">Mitochondrion inner membrane</keyword>
<dbReference type="Gene3D" id="1.10.287.110">
    <property type="entry name" value="DnaJ domain"/>
    <property type="match status" value="1"/>
</dbReference>
<keyword evidence="7" id="KW-0496">Mitochondrion</keyword>
<protein>
    <recommendedName>
        <fullName evidence="11">Mitochondrial import inner membrane translocase subunit TIM14</fullName>
    </recommendedName>
</protein>
<comment type="similarity">
    <text evidence="10">Belongs to the TIM14 family.</text>
</comment>
<evidence type="ECO:0000313" key="12">
    <source>
        <dbReference type="Ensembl" id="ENSCLAP00000003944.1"/>
    </source>
</evidence>
<organism evidence="12 13">
    <name type="scientific">Chinchilla lanigera</name>
    <name type="common">Long-tailed chinchilla</name>
    <name type="synonym">Chinchilla villidera</name>
    <dbReference type="NCBI Taxonomy" id="34839"/>
    <lineage>
        <taxon>Eukaryota</taxon>
        <taxon>Metazoa</taxon>
        <taxon>Chordata</taxon>
        <taxon>Craniata</taxon>
        <taxon>Vertebrata</taxon>
        <taxon>Euteleostomi</taxon>
        <taxon>Mammalia</taxon>
        <taxon>Eutheria</taxon>
        <taxon>Euarchontoglires</taxon>
        <taxon>Glires</taxon>
        <taxon>Rodentia</taxon>
        <taxon>Hystricomorpha</taxon>
        <taxon>Chinchillidae</taxon>
        <taxon>Chinchilla</taxon>
    </lineage>
</organism>
<accession>A0A8C2UPJ1</accession>
<dbReference type="GeneTree" id="ENSGT00940000154384"/>
<keyword evidence="9" id="KW-0143">Chaperone</keyword>
<dbReference type="AlphaFoldDB" id="A0A8C2UPJ1"/>
<sequence>MASTVVAVGLTTAAAGLAGCYVLQAMKHIEPQVKYVFQSLPKSGFSGSYYRGGFESKMTKREATLILGVSPTANKGKIRQDLKINEAKDLLEGQAKKLSKCMTNFQFILAYVYEY</sequence>
<name>A0A8C2UPJ1_CHILA</name>
<keyword evidence="2" id="KW-0813">Transport</keyword>
<dbReference type="GO" id="GO:0001671">
    <property type="term" value="F:ATPase activator activity"/>
    <property type="evidence" value="ECO:0007669"/>
    <property type="project" value="TreeGrafter"/>
</dbReference>
<dbReference type="InterPro" id="IPR036869">
    <property type="entry name" value="J_dom_sf"/>
</dbReference>
<proteinExistence type="inferred from homology"/>
<reference evidence="12" key="1">
    <citation type="submission" date="2025-08" db="UniProtKB">
        <authorList>
            <consortium name="Ensembl"/>
        </authorList>
    </citation>
    <scope>IDENTIFICATION</scope>
</reference>
<dbReference type="Proteomes" id="UP000694398">
    <property type="component" value="Unassembled WGS sequence"/>
</dbReference>
<evidence type="ECO:0000256" key="11">
    <source>
        <dbReference type="ARBA" id="ARBA00040828"/>
    </source>
</evidence>
<keyword evidence="6" id="KW-1133">Transmembrane helix</keyword>
<evidence type="ECO:0000256" key="5">
    <source>
        <dbReference type="ARBA" id="ARBA00022927"/>
    </source>
</evidence>
<keyword evidence="13" id="KW-1185">Reference proteome</keyword>
<dbReference type="Ensembl" id="ENSCLAT00000004021.1">
    <property type="protein sequence ID" value="ENSCLAP00000003944.1"/>
    <property type="gene ID" value="ENSCLAG00000002806.1"/>
</dbReference>
<keyword evidence="3" id="KW-0812">Transmembrane</keyword>
<evidence type="ECO:0000256" key="3">
    <source>
        <dbReference type="ARBA" id="ARBA00022692"/>
    </source>
</evidence>
<comment type="subcellular location">
    <subcellularLocation>
        <location evidence="1">Mitochondrion inner membrane</location>
        <topology evidence="1">Single-pass membrane protein</topology>
    </subcellularLocation>
</comment>
<evidence type="ECO:0000256" key="4">
    <source>
        <dbReference type="ARBA" id="ARBA00022792"/>
    </source>
</evidence>
<evidence type="ECO:0000256" key="10">
    <source>
        <dbReference type="ARBA" id="ARBA00038105"/>
    </source>
</evidence>
<evidence type="ECO:0000256" key="7">
    <source>
        <dbReference type="ARBA" id="ARBA00023128"/>
    </source>
</evidence>